<evidence type="ECO:0000313" key="7">
    <source>
        <dbReference type="EMBL" id="MCD1294195.1"/>
    </source>
</evidence>
<feature type="transmembrane region" description="Helical" evidence="5">
    <location>
        <begin position="117"/>
        <end position="133"/>
    </location>
</feature>
<gene>
    <name evidence="7" type="ORF">CUJ83_04195</name>
</gene>
<keyword evidence="8" id="KW-1185">Reference proteome</keyword>
<dbReference type="Gene3D" id="1.20.1420.30">
    <property type="entry name" value="NCX, central ion-binding region"/>
    <property type="match status" value="2"/>
</dbReference>
<feature type="transmembrane region" description="Helical" evidence="5">
    <location>
        <begin position="347"/>
        <end position="364"/>
    </location>
</feature>
<keyword evidence="4 5" id="KW-0472">Membrane</keyword>
<dbReference type="GO" id="GO:0006874">
    <property type="term" value="P:intracellular calcium ion homeostasis"/>
    <property type="evidence" value="ECO:0007669"/>
    <property type="project" value="TreeGrafter"/>
</dbReference>
<evidence type="ECO:0000259" key="6">
    <source>
        <dbReference type="Pfam" id="PF01699"/>
    </source>
</evidence>
<evidence type="ECO:0000256" key="5">
    <source>
        <dbReference type="SAM" id="Phobius"/>
    </source>
</evidence>
<evidence type="ECO:0000256" key="3">
    <source>
        <dbReference type="ARBA" id="ARBA00022989"/>
    </source>
</evidence>
<evidence type="ECO:0000256" key="1">
    <source>
        <dbReference type="ARBA" id="ARBA00004141"/>
    </source>
</evidence>
<proteinExistence type="predicted"/>
<sequence>MDLVIFFLSFVVILFGCELFTNGVEWTGRRFKLSEGAVGSILAAVGTALPETIVPLIAILTIGGDAGHEIGVGAILGAPFMLATLALFVCGLSVFMFARRRGTKTLHINGLLIRRDLKFFLLAYGCAAIAAFVPPEYDLFKTALGFLLIPLYIVYTIYTLKTGEQACGDGEELKDLYMDGIIRKCTGRSGEPVECPVDGGSALRPKKLLREPATALIILQVILSLGVIILGANLFVGQIEEIAVVLGIAPLILALIVAPIATELPEKFNSLLWIRERKDTFAIGNITGAMVFQSCIPVTIGILLTGWHLDITDKIGFLQGSAIGIALLSAVILYIESSHKEIKMSGLMIGGLLYLGFIALVLMTI</sequence>
<reference evidence="7 8" key="1">
    <citation type="submission" date="2017-11" db="EMBL/GenBank/DDBJ databases">
        <title>Isolation and Characterization of Family Methanocellaceae Species from Potential Methane Hydrate Area Offshore Southwestern Taiwan.</title>
        <authorList>
            <person name="Zhang W.-L."/>
            <person name="Chen W.-C."/>
            <person name="Lai M.-C."/>
            <person name="Chen S.-C."/>
        </authorList>
    </citation>
    <scope>NUCLEOTIDE SEQUENCE [LARGE SCALE GENOMIC DNA]</scope>
    <source>
        <strain evidence="7 8">CWC-04</strain>
    </source>
</reference>
<dbReference type="GO" id="GO:0005262">
    <property type="term" value="F:calcium channel activity"/>
    <property type="evidence" value="ECO:0007669"/>
    <property type="project" value="TreeGrafter"/>
</dbReference>
<dbReference type="AlphaFoldDB" id="A0AAP2W4F1"/>
<dbReference type="PANTHER" id="PTHR10846">
    <property type="entry name" value="SODIUM/POTASSIUM/CALCIUM EXCHANGER"/>
    <property type="match status" value="1"/>
</dbReference>
<organism evidence="7 8">
    <name type="scientific">Methanooceanicella nereidis</name>
    <dbReference type="NCBI Taxonomy" id="2052831"/>
    <lineage>
        <taxon>Archaea</taxon>
        <taxon>Methanobacteriati</taxon>
        <taxon>Methanobacteriota</taxon>
        <taxon>Stenosarchaea group</taxon>
        <taxon>Methanomicrobia</taxon>
        <taxon>Methanocellales</taxon>
        <taxon>Methanocellaceae</taxon>
        <taxon>Methanooceanicella</taxon>
    </lineage>
</organism>
<evidence type="ECO:0000256" key="4">
    <source>
        <dbReference type="ARBA" id="ARBA00023136"/>
    </source>
</evidence>
<feature type="transmembrane region" description="Helical" evidence="5">
    <location>
        <begin position="242"/>
        <end position="261"/>
    </location>
</feature>
<dbReference type="GO" id="GO:0008273">
    <property type="term" value="F:calcium, potassium:sodium antiporter activity"/>
    <property type="evidence" value="ECO:0007669"/>
    <property type="project" value="TreeGrafter"/>
</dbReference>
<dbReference type="InterPro" id="IPR044880">
    <property type="entry name" value="NCX_ion-bd_dom_sf"/>
</dbReference>
<evidence type="ECO:0000313" key="8">
    <source>
        <dbReference type="Proteomes" id="UP001320159"/>
    </source>
</evidence>
<accession>A0AAP2W4F1</accession>
<dbReference type="Pfam" id="PF01699">
    <property type="entry name" value="Na_Ca_ex"/>
    <property type="match status" value="2"/>
</dbReference>
<feature type="transmembrane region" description="Helical" evidence="5">
    <location>
        <begin position="36"/>
        <end position="62"/>
    </location>
</feature>
<feature type="domain" description="Sodium/calcium exchanger membrane region" evidence="6">
    <location>
        <begin position="218"/>
        <end position="362"/>
    </location>
</feature>
<dbReference type="GO" id="GO:0005886">
    <property type="term" value="C:plasma membrane"/>
    <property type="evidence" value="ECO:0007669"/>
    <property type="project" value="TreeGrafter"/>
</dbReference>
<dbReference type="InterPro" id="IPR004481">
    <property type="entry name" value="K/Na/Ca-exchanger"/>
</dbReference>
<dbReference type="RefSeq" id="WP_230740950.1">
    <property type="nucleotide sequence ID" value="NZ_PGCK01000003.1"/>
</dbReference>
<evidence type="ECO:0000256" key="2">
    <source>
        <dbReference type="ARBA" id="ARBA00022692"/>
    </source>
</evidence>
<feature type="transmembrane region" description="Helical" evidence="5">
    <location>
        <begin position="315"/>
        <end position="335"/>
    </location>
</feature>
<feature type="transmembrane region" description="Helical" evidence="5">
    <location>
        <begin position="282"/>
        <end position="309"/>
    </location>
</feature>
<keyword evidence="3 5" id="KW-1133">Transmembrane helix</keyword>
<feature type="domain" description="Sodium/calcium exchanger membrane region" evidence="6">
    <location>
        <begin position="3"/>
        <end position="160"/>
    </location>
</feature>
<comment type="caution">
    <text evidence="7">The sequence shown here is derived from an EMBL/GenBank/DDBJ whole genome shotgun (WGS) entry which is preliminary data.</text>
</comment>
<comment type="subcellular location">
    <subcellularLocation>
        <location evidence="1">Membrane</location>
        <topology evidence="1">Multi-pass membrane protein</topology>
    </subcellularLocation>
</comment>
<dbReference type="PANTHER" id="PTHR10846:SF8">
    <property type="entry name" value="INNER MEMBRANE PROTEIN YRBG"/>
    <property type="match status" value="1"/>
</dbReference>
<feature type="transmembrane region" description="Helical" evidence="5">
    <location>
        <begin position="6"/>
        <end position="24"/>
    </location>
</feature>
<dbReference type="Proteomes" id="UP001320159">
    <property type="component" value="Unassembled WGS sequence"/>
</dbReference>
<keyword evidence="2 5" id="KW-0812">Transmembrane</keyword>
<feature type="transmembrane region" description="Helical" evidence="5">
    <location>
        <begin position="139"/>
        <end position="158"/>
    </location>
</feature>
<feature type="transmembrane region" description="Helical" evidence="5">
    <location>
        <begin position="74"/>
        <end position="97"/>
    </location>
</feature>
<protein>
    <submittedName>
        <fullName evidence="7">Sodium:calcium antiporter</fullName>
    </submittedName>
</protein>
<feature type="transmembrane region" description="Helical" evidence="5">
    <location>
        <begin position="213"/>
        <end position="236"/>
    </location>
</feature>
<dbReference type="InterPro" id="IPR004837">
    <property type="entry name" value="NaCa_Exmemb"/>
</dbReference>
<dbReference type="EMBL" id="PGCK01000003">
    <property type="protein sequence ID" value="MCD1294195.1"/>
    <property type="molecule type" value="Genomic_DNA"/>
</dbReference>
<name>A0AAP2W4F1_9EURY</name>